<accession>A0AAV4SYC4</accession>
<keyword evidence="2" id="KW-1185">Reference proteome</keyword>
<gene>
    <name evidence="1" type="ORF">CEXT_224171</name>
</gene>
<dbReference type="AlphaFoldDB" id="A0AAV4SYC4"/>
<comment type="caution">
    <text evidence="1">The sequence shown here is derived from an EMBL/GenBank/DDBJ whole genome shotgun (WGS) entry which is preliminary data.</text>
</comment>
<sequence length="107" mass="12186">MPEEKLRSEVWSQAILTIGLADVFFPQEVPLPTLYQAGKKAFKMLRRFVRVSHAKRSMEDCVHVSDRERQDGPVWAKMFGDEVQCTDEDSSMLEVNSPIGTHCEMGV</sequence>
<reference evidence="1 2" key="1">
    <citation type="submission" date="2021-06" db="EMBL/GenBank/DDBJ databases">
        <title>Caerostris extrusa draft genome.</title>
        <authorList>
            <person name="Kono N."/>
            <person name="Arakawa K."/>
        </authorList>
    </citation>
    <scope>NUCLEOTIDE SEQUENCE [LARGE SCALE GENOMIC DNA]</scope>
</reference>
<protein>
    <submittedName>
        <fullName evidence="1">Uncharacterized protein</fullName>
    </submittedName>
</protein>
<dbReference type="Proteomes" id="UP001054945">
    <property type="component" value="Unassembled WGS sequence"/>
</dbReference>
<dbReference type="EMBL" id="BPLR01010469">
    <property type="protein sequence ID" value="GIY39458.1"/>
    <property type="molecule type" value="Genomic_DNA"/>
</dbReference>
<evidence type="ECO:0000313" key="2">
    <source>
        <dbReference type="Proteomes" id="UP001054945"/>
    </source>
</evidence>
<proteinExistence type="predicted"/>
<evidence type="ECO:0000313" key="1">
    <source>
        <dbReference type="EMBL" id="GIY39458.1"/>
    </source>
</evidence>
<name>A0AAV4SYC4_CAEEX</name>
<organism evidence="1 2">
    <name type="scientific">Caerostris extrusa</name>
    <name type="common">Bark spider</name>
    <name type="synonym">Caerostris bankana</name>
    <dbReference type="NCBI Taxonomy" id="172846"/>
    <lineage>
        <taxon>Eukaryota</taxon>
        <taxon>Metazoa</taxon>
        <taxon>Ecdysozoa</taxon>
        <taxon>Arthropoda</taxon>
        <taxon>Chelicerata</taxon>
        <taxon>Arachnida</taxon>
        <taxon>Araneae</taxon>
        <taxon>Araneomorphae</taxon>
        <taxon>Entelegynae</taxon>
        <taxon>Araneoidea</taxon>
        <taxon>Araneidae</taxon>
        <taxon>Caerostris</taxon>
    </lineage>
</organism>